<keyword evidence="1" id="KW-0456">Lyase</keyword>
<name>A0ABV6VVD0_9ACTN</name>
<organism evidence="1 2">
    <name type="scientific">Streptacidiphilus cavernicola</name>
    <dbReference type="NCBI Taxonomy" id="3342716"/>
    <lineage>
        <taxon>Bacteria</taxon>
        <taxon>Bacillati</taxon>
        <taxon>Actinomycetota</taxon>
        <taxon>Actinomycetes</taxon>
        <taxon>Kitasatosporales</taxon>
        <taxon>Streptomycetaceae</taxon>
        <taxon>Streptacidiphilus</taxon>
    </lineage>
</organism>
<protein>
    <submittedName>
        <fullName evidence="1">Organomercurial lyase</fullName>
        <ecNumber evidence="1">4.99.1.2</ecNumber>
    </submittedName>
</protein>
<proteinExistence type="predicted"/>
<dbReference type="Proteomes" id="UP001592531">
    <property type="component" value="Unassembled WGS sequence"/>
</dbReference>
<dbReference type="InterPro" id="IPR053717">
    <property type="entry name" value="MerB_lyase_sf"/>
</dbReference>
<keyword evidence="2" id="KW-1185">Reference proteome</keyword>
<dbReference type="InterPro" id="IPR004927">
    <property type="entry name" value="MerB"/>
</dbReference>
<accession>A0ABV6VVD0</accession>
<dbReference type="EMBL" id="JBHFAB010000008">
    <property type="protein sequence ID" value="MFC1417734.1"/>
    <property type="molecule type" value="Genomic_DNA"/>
</dbReference>
<dbReference type="SUPFAM" id="SSF160387">
    <property type="entry name" value="NosL/MerB-like"/>
    <property type="match status" value="1"/>
</dbReference>
<dbReference type="Pfam" id="PF03243">
    <property type="entry name" value="MerB"/>
    <property type="match status" value="1"/>
</dbReference>
<evidence type="ECO:0000313" key="2">
    <source>
        <dbReference type="Proteomes" id="UP001592531"/>
    </source>
</evidence>
<comment type="caution">
    <text evidence="1">The sequence shown here is derived from an EMBL/GenBank/DDBJ whole genome shotgun (WGS) entry which is preliminary data.</text>
</comment>
<dbReference type="Gene3D" id="3.30.450.410">
    <property type="match status" value="1"/>
</dbReference>
<dbReference type="GO" id="GO:0018836">
    <property type="term" value="F:alkylmercury lyase activity"/>
    <property type="evidence" value="ECO:0007669"/>
    <property type="project" value="UniProtKB-EC"/>
</dbReference>
<reference evidence="1 2" key="1">
    <citation type="submission" date="2024-09" db="EMBL/GenBank/DDBJ databases">
        <authorList>
            <person name="Lee S.D."/>
        </authorList>
    </citation>
    <scope>NUCLEOTIDE SEQUENCE [LARGE SCALE GENOMIC DNA]</scope>
    <source>
        <strain evidence="1 2">N8-3</strain>
    </source>
</reference>
<dbReference type="EC" id="4.99.1.2" evidence="1"/>
<sequence>MRITVLTVPDCPNGPVVQERITAALDGRDVRVHLVEVSDQDQAARWGMTGSPTVLLDGVDPFAVPGADPSVSCRLYRGADGRVEGSPGVEDLRRALDSAGPPATVEARQALVVDVLDPVGRGGRGRLAPVERGLRAVQQAVLGHFATTGQAPDAAVLAPAAAPSGRPVAEVLAELADQDFLTLDDQGQIRAAYPFSAVPTAHQATIAGGAVVWSMCAIDALGIPAMVGADAVISSADPVTGEAVTVSSTDGRMVWEPAGAVVFVGRRCCEGAAAAVCCDVLNFFTSPASARQWADSHPDVVGDVVDQDQAVALGVGIFGGLLETTTAG</sequence>
<evidence type="ECO:0000313" key="1">
    <source>
        <dbReference type="EMBL" id="MFC1417734.1"/>
    </source>
</evidence>
<dbReference type="RefSeq" id="WP_380536070.1">
    <property type="nucleotide sequence ID" value="NZ_JBHFAB010000008.1"/>
</dbReference>
<gene>
    <name evidence="1" type="primary">merB</name>
    <name evidence="1" type="ORF">ACEZDE_13905</name>
</gene>